<accession>A0A1V8T3F6</accession>
<keyword evidence="2" id="KW-1185">Reference proteome</keyword>
<evidence type="ECO:0000313" key="1">
    <source>
        <dbReference type="EMBL" id="OQO05791.1"/>
    </source>
</evidence>
<dbReference type="FunCoup" id="A0A1V8T3F6">
    <property type="interactions" value="36"/>
</dbReference>
<name>A0A1V8T3F6_9PEZI</name>
<dbReference type="EMBL" id="NAJO01000018">
    <property type="protein sequence ID" value="OQO05791.1"/>
    <property type="molecule type" value="Genomic_DNA"/>
</dbReference>
<evidence type="ECO:0008006" key="3">
    <source>
        <dbReference type="Google" id="ProtNLM"/>
    </source>
</evidence>
<dbReference type="InterPro" id="IPR010371">
    <property type="entry name" value="YBR137W-like"/>
</dbReference>
<gene>
    <name evidence="1" type="ORF">B0A48_09886</name>
</gene>
<dbReference type="SUPFAM" id="SSF143744">
    <property type="entry name" value="GlcG-like"/>
    <property type="match status" value="1"/>
</dbReference>
<dbReference type="GO" id="GO:0072380">
    <property type="term" value="C:TRC complex"/>
    <property type="evidence" value="ECO:0007669"/>
    <property type="project" value="TreeGrafter"/>
</dbReference>
<dbReference type="Proteomes" id="UP000192596">
    <property type="component" value="Unassembled WGS sequence"/>
</dbReference>
<dbReference type="GO" id="GO:0006620">
    <property type="term" value="P:post-translational protein targeting to endoplasmic reticulum membrane"/>
    <property type="evidence" value="ECO:0007669"/>
    <property type="project" value="TreeGrafter"/>
</dbReference>
<organism evidence="1 2">
    <name type="scientific">Cryoendolithus antarcticus</name>
    <dbReference type="NCBI Taxonomy" id="1507870"/>
    <lineage>
        <taxon>Eukaryota</taxon>
        <taxon>Fungi</taxon>
        <taxon>Dikarya</taxon>
        <taxon>Ascomycota</taxon>
        <taxon>Pezizomycotina</taxon>
        <taxon>Dothideomycetes</taxon>
        <taxon>Dothideomycetidae</taxon>
        <taxon>Cladosporiales</taxon>
        <taxon>Cladosporiaceae</taxon>
        <taxon>Cryoendolithus</taxon>
    </lineage>
</organism>
<evidence type="ECO:0000313" key="2">
    <source>
        <dbReference type="Proteomes" id="UP000192596"/>
    </source>
</evidence>
<dbReference type="PANTHER" id="PTHR28255">
    <property type="match status" value="1"/>
</dbReference>
<dbReference type="Pfam" id="PF03928">
    <property type="entry name" value="HbpS-like"/>
    <property type="match status" value="1"/>
</dbReference>
<dbReference type="InParanoid" id="A0A1V8T3F6"/>
<sequence length="194" mass="20473">MASPALPLPTIPPITPPPTTLESVLHLDSTLTFPSFTSATAWTLGSLLRQRLLQFPNPCCINISLAQGNHLLFHAVTHSGTTPDNDSWVARKRKAVLRWGVSTYALHLKYGGDEAVFAAKHALGPEERGAYAIHGGGWPVRVRGVEGVVAVVVVSGLKQELDHGVILEVVGEMLEGMGAGGAGGGAEGEKKKED</sequence>
<proteinExistence type="predicted"/>
<dbReference type="AlphaFoldDB" id="A0A1V8T3F6"/>
<dbReference type="Gene3D" id="3.30.450.150">
    <property type="entry name" value="Haem-degrading domain"/>
    <property type="match status" value="1"/>
</dbReference>
<protein>
    <recommendedName>
        <fullName evidence="3">DUF967 domain protein</fullName>
    </recommendedName>
</protein>
<dbReference type="InterPro" id="IPR038084">
    <property type="entry name" value="PduO/GlcC-like_sf"/>
</dbReference>
<dbReference type="OrthoDB" id="2209940at2759"/>
<comment type="caution">
    <text evidence="1">The sequence shown here is derived from an EMBL/GenBank/DDBJ whole genome shotgun (WGS) entry which is preliminary data.</text>
</comment>
<dbReference type="STRING" id="1507870.A0A1V8T3F6"/>
<reference evidence="2" key="1">
    <citation type="submission" date="2017-03" db="EMBL/GenBank/DDBJ databases">
        <title>Genomes of endolithic fungi from Antarctica.</title>
        <authorList>
            <person name="Coleine C."/>
            <person name="Masonjones S."/>
            <person name="Stajich J.E."/>
        </authorList>
    </citation>
    <scope>NUCLEOTIDE SEQUENCE [LARGE SCALE GENOMIC DNA]</scope>
    <source>
        <strain evidence="2">CCFEE 5527</strain>
    </source>
</reference>
<dbReference type="PANTHER" id="PTHR28255:SF1">
    <property type="entry name" value="UPF0303 PROTEIN YBR137W"/>
    <property type="match status" value="1"/>
</dbReference>
<dbReference type="InterPro" id="IPR005624">
    <property type="entry name" value="PduO/GlcC-like"/>
</dbReference>